<evidence type="ECO:0000256" key="1">
    <source>
        <dbReference type="ARBA" id="ARBA00022741"/>
    </source>
</evidence>
<feature type="compositionally biased region" description="Low complexity" evidence="5">
    <location>
        <begin position="774"/>
        <end position="792"/>
    </location>
</feature>
<proteinExistence type="predicted"/>
<gene>
    <name evidence="8" type="ORF">CYMTET_6186</name>
</gene>
<dbReference type="InterPro" id="IPR001650">
    <property type="entry name" value="Helicase_C-like"/>
</dbReference>
<protein>
    <submittedName>
        <fullName evidence="8">DNA-dependent ATPase protein rad54</fullName>
    </submittedName>
</protein>
<dbReference type="GO" id="GO:0015616">
    <property type="term" value="F:DNA translocase activity"/>
    <property type="evidence" value="ECO:0007669"/>
    <property type="project" value="TreeGrafter"/>
</dbReference>
<dbReference type="Gene3D" id="1.20.120.850">
    <property type="entry name" value="SWI2/SNF2 ATPases, N-terminal domain"/>
    <property type="match status" value="1"/>
</dbReference>
<evidence type="ECO:0000256" key="4">
    <source>
        <dbReference type="ARBA" id="ARBA00022840"/>
    </source>
</evidence>
<dbReference type="PANTHER" id="PTHR45629">
    <property type="entry name" value="SNF2/RAD54 FAMILY MEMBER"/>
    <property type="match status" value="1"/>
</dbReference>
<keyword evidence="2" id="KW-0378">Hydrolase</keyword>
<dbReference type="GO" id="GO:0005634">
    <property type="term" value="C:nucleus"/>
    <property type="evidence" value="ECO:0007669"/>
    <property type="project" value="TreeGrafter"/>
</dbReference>
<dbReference type="FunFam" id="3.40.50.300:FF:000332">
    <property type="entry name" value="DNA repair and recombination protein RAD54-like"/>
    <property type="match status" value="1"/>
</dbReference>
<reference evidence="8 9" key="1">
    <citation type="journal article" date="2015" name="Genome Biol. Evol.">
        <title>Comparative Genomics of a Bacterivorous Green Alga Reveals Evolutionary Causalities and Consequences of Phago-Mixotrophic Mode of Nutrition.</title>
        <authorList>
            <person name="Burns J.A."/>
            <person name="Paasch A."/>
            <person name="Narechania A."/>
            <person name="Kim E."/>
        </authorList>
    </citation>
    <scope>NUCLEOTIDE SEQUENCE [LARGE SCALE GENOMIC DNA]</scope>
    <source>
        <strain evidence="8 9">PLY_AMNH</strain>
    </source>
</reference>
<dbReference type="Gene3D" id="3.40.50.300">
    <property type="entry name" value="P-loop containing nucleotide triphosphate hydrolases"/>
    <property type="match status" value="1"/>
</dbReference>
<dbReference type="Proteomes" id="UP001190700">
    <property type="component" value="Unassembled WGS sequence"/>
</dbReference>
<feature type="compositionally biased region" description="Low complexity" evidence="5">
    <location>
        <begin position="808"/>
        <end position="823"/>
    </location>
</feature>
<dbReference type="PROSITE" id="PS51192">
    <property type="entry name" value="HELICASE_ATP_BIND_1"/>
    <property type="match status" value="1"/>
</dbReference>
<feature type="domain" description="Helicase ATP-binding" evidence="6">
    <location>
        <begin position="153"/>
        <end position="327"/>
    </location>
</feature>
<dbReference type="SMART" id="SM00490">
    <property type="entry name" value="HELICc"/>
    <property type="match status" value="1"/>
</dbReference>
<feature type="compositionally biased region" description="Acidic residues" evidence="5">
    <location>
        <begin position="882"/>
        <end position="926"/>
    </location>
</feature>
<dbReference type="Pfam" id="PF00176">
    <property type="entry name" value="SNF2-rel_dom"/>
    <property type="match status" value="1"/>
</dbReference>
<dbReference type="SUPFAM" id="SSF52540">
    <property type="entry name" value="P-loop containing nucleoside triphosphate hydrolases"/>
    <property type="match status" value="2"/>
</dbReference>
<dbReference type="CDD" id="cd18004">
    <property type="entry name" value="DEXHc_RAD54"/>
    <property type="match status" value="1"/>
</dbReference>
<dbReference type="GO" id="GO:0016787">
    <property type="term" value="F:hydrolase activity"/>
    <property type="evidence" value="ECO:0007669"/>
    <property type="project" value="UniProtKB-KW"/>
</dbReference>
<keyword evidence="4" id="KW-0067">ATP-binding</keyword>
<dbReference type="PROSITE" id="PS51194">
    <property type="entry name" value="HELICASE_CTER"/>
    <property type="match status" value="1"/>
</dbReference>
<evidence type="ECO:0000256" key="3">
    <source>
        <dbReference type="ARBA" id="ARBA00022806"/>
    </source>
</evidence>
<keyword evidence="1" id="KW-0547">Nucleotide-binding</keyword>
<dbReference type="AlphaFoldDB" id="A0AAE0LI63"/>
<dbReference type="SMART" id="SM00487">
    <property type="entry name" value="DEXDc"/>
    <property type="match status" value="1"/>
</dbReference>
<feature type="domain" description="Helicase C-terminal" evidence="7">
    <location>
        <begin position="491"/>
        <end position="649"/>
    </location>
</feature>
<dbReference type="FunFam" id="3.40.50.10810:FF:000021">
    <property type="entry name" value="DNA repair and recombination protein RAD54"/>
    <property type="match status" value="1"/>
</dbReference>
<dbReference type="GO" id="GO:0007131">
    <property type="term" value="P:reciprocal meiotic recombination"/>
    <property type="evidence" value="ECO:0007669"/>
    <property type="project" value="TreeGrafter"/>
</dbReference>
<dbReference type="InterPro" id="IPR038718">
    <property type="entry name" value="SNF2-like_sf"/>
</dbReference>
<keyword evidence="9" id="KW-1185">Reference proteome</keyword>
<evidence type="ECO:0000259" key="6">
    <source>
        <dbReference type="PROSITE" id="PS51192"/>
    </source>
</evidence>
<dbReference type="InterPro" id="IPR000330">
    <property type="entry name" value="SNF2_N"/>
</dbReference>
<dbReference type="InterPro" id="IPR027417">
    <property type="entry name" value="P-loop_NTPase"/>
</dbReference>
<dbReference type="InterPro" id="IPR049730">
    <property type="entry name" value="SNF2/RAD54-like_C"/>
</dbReference>
<dbReference type="InterPro" id="IPR050496">
    <property type="entry name" value="SNF2_RAD54_helicase_repair"/>
</dbReference>
<dbReference type="Pfam" id="PF00271">
    <property type="entry name" value="Helicase_C"/>
    <property type="match status" value="1"/>
</dbReference>
<evidence type="ECO:0000256" key="2">
    <source>
        <dbReference type="ARBA" id="ARBA00022801"/>
    </source>
</evidence>
<feature type="region of interest" description="Disordered" evidence="5">
    <location>
        <begin position="747"/>
        <end position="926"/>
    </location>
</feature>
<dbReference type="Gene3D" id="3.40.50.10810">
    <property type="entry name" value="Tandem AAA-ATPase domain"/>
    <property type="match status" value="1"/>
</dbReference>
<organism evidence="8 9">
    <name type="scientific">Cymbomonas tetramitiformis</name>
    <dbReference type="NCBI Taxonomy" id="36881"/>
    <lineage>
        <taxon>Eukaryota</taxon>
        <taxon>Viridiplantae</taxon>
        <taxon>Chlorophyta</taxon>
        <taxon>Pyramimonadophyceae</taxon>
        <taxon>Pyramimonadales</taxon>
        <taxon>Pyramimonadaceae</taxon>
        <taxon>Cymbomonas</taxon>
    </lineage>
</organism>
<evidence type="ECO:0000256" key="5">
    <source>
        <dbReference type="SAM" id="MobiDB-lite"/>
    </source>
</evidence>
<name>A0AAE0LI63_9CHLO</name>
<keyword evidence="3" id="KW-0347">Helicase</keyword>
<accession>A0AAE0LI63</accession>
<dbReference type="GO" id="GO:0005524">
    <property type="term" value="F:ATP binding"/>
    <property type="evidence" value="ECO:0007669"/>
    <property type="project" value="UniProtKB-KW"/>
</dbReference>
<feature type="compositionally biased region" description="Basic residues" evidence="5">
    <location>
        <begin position="863"/>
        <end position="877"/>
    </location>
</feature>
<dbReference type="EMBL" id="LGRX02001378">
    <property type="protein sequence ID" value="KAK3286246.1"/>
    <property type="molecule type" value="Genomic_DNA"/>
</dbReference>
<dbReference type="InterPro" id="IPR014001">
    <property type="entry name" value="Helicase_ATP-bd"/>
</dbReference>
<evidence type="ECO:0000259" key="7">
    <source>
        <dbReference type="PROSITE" id="PS51194"/>
    </source>
</evidence>
<dbReference type="GO" id="GO:0004386">
    <property type="term" value="F:helicase activity"/>
    <property type="evidence" value="ECO:0007669"/>
    <property type="project" value="UniProtKB-KW"/>
</dbReference>
<dbReference type="PANTHER" id="PTHR45629:SF7">
    <property type="entry name" value="DNA EXCISION REPAIR PROTEIN ERCC-6-RELATED"/>
    <property type="match status" value="1"/>
</dbReference>
<sequence>MEGEDAAEVEIRENNLKLLQTDNLVVQRQPLLPGVLVLSDVEKTLRRPFKSPLNGCVGQSAELQRRLASRKRFVPWGASAPTLQTLHRPVLLQRPTDDVEEVVDDSIEPLVLWEPGEEAAVGSKPIVVDSMLTKWLRQHQREGVQFIFECVAGLKNFGGNGCILADDMGLGKTLQGITLIWTLLRNGFKPNEHIAKRVLIVCPTSLVPNWDSECEKWLKGRVRTMPICESTRSDAIDSINQFLRPNTHLQVMIVSYETFRIHAHRFSKEGSCDLLMCDEAHRLKNSVTQTTQSLDSLPCTRRVLLSGTPLQNDLGEFYAMVNFCNPGVLGTEKDFNSYYAGHITKGREPDATPEERALGNERSAGLSAFVNQFILRRTNTLLSNHLPPKVVEVVCCALTPLQRELYDHFLKSKAAKVALSGKQSKVLAAITALRKLCNHPKLIYDMLNAGSEMHGFETCIELFPPGLFDDGRRGRGAPGEGWELMGGKFAVLARMLAHLRAHTNDKIVVVSNYTQTLELVAMLCRQRNYPCCSLNGSTTMKKRRDMVKAFNDPQGNLFVFLLSSKAGGCGLNLIGGNRLVLFDPDWNPANDKQAAARVWRDGQKKRVFVYRFLSTGTLEEKVFQRQMSKEGLQSVVNAETGKESEGNAMSTEELRHLFSYNEATASDTHDGLKCSECCQHLEPGEAGDQEGEAGPRQHKQVGAPADEALKQWGHHFTLDTVPDPVLQQVGKSEVTFVFTCEVDGKEITDEPELPAATASLPSPPEQESRKPKPLQSIQASSSTLSTSIPTQPAIARPSLPPLKMGGTSSSSRPHSHPRPSLSLGGQRPNCASSRAPPSRGGGPLQPRAPQNRAATTSLSKPGKASHTRGGARAKRQKQCASDSEEDMEDQEDSEESDEDEMEFESEDEDEEQVAMGDGDEDDDDFQ</sequence>
<evidence type="ECO:0000313" key="8">
    <source>
        <dbReference type="EMBL" id="KAK3286246.1"/>
    </source>
</evidence>
<evidence type="ECO:0000313" key="9">
    <source>
        <dbReference type="Proteomes" id="UP001190700"/>
    </source>
</evidence>
<dbReference type="CDD" id="cd18793">
    <property type="entry name" value="SF2_C_SNF"/>
    <property type="match status" value="1"/>
</dbReference>
<dbReference type="GO" id="GO:0045003">
    <property type="term" value="P:double-strand break repair via synthesis-dependent strand annealing"/>
    <property type="evidence" value="ECO:0007669"/>
    <property type="project" value="TreeGrafter"/>
</dbReference>
<comment type="caution">
    <text evidence="8">The sequence shown here is derived from an EMBL/GenBank/DDBJ whole genome shotgun (WGS) entry which is preliminary data.</text>
</comment>